<sequence length="66" mass="7415">MSDYLDTTSPCRGCCKVNEHDTCIGCHRTLAEIATWSTLTSQQKHRINQRLIKPKPTQIATKIGQS</sequence>
<dbReference type="EMBL" id="JAAAWN010000007">
    <property type="protein sequence ID" value="NDV90957.1"/>
    <property type="molecule type" value="Genomic_DNA"/>
</dbReference>
<protein>
    <submittedName>
        <fullName evidence="1">DUF1289 domain-containing protein</fullName>
    </submittedName>
</protein>
<evidence type="ECO:0000313" key="2">
    <source>
        <dbReference type="Proteomes" id="UP000470213"/>
    </source>
</evidence>
<reference evidence="1 2" key="1">
    <citation type="submission" date="2020-01" db="EMBL/GenBank/DDBJ databases">
        <authorList>
            <person name="Chen J."/>
            <person name="Zhu S."/>
            <person name="Yang J."/>
        </authorList>
    </citation>
    <scope>NUCLEOTIDE SEQUENCE [LARGE SCALE GENOMIC DNA]</scope>
    <source>
        <strain evidence="1 2">345S023</strain>
    </source>
</reference>
<dbReference type="Pfam" id="PF06945">
    <property type="entry name" value="DUF1289"/>
    <property type="match status" value="1"/>
</dbReference>
<gene>
    <name evidence="1" type="ORF">GTH32_07085</name>
</gene>
<dbReference type="PANTHER" id="PTHR35175">
    <property type="entry name" value="DUF1289 DOMAIN-CONTAINING PROTEIN"/>
    <property type="match status" value="1"/>
</dbReference>
<name>A0A7X5LKC3_9ALTE</name>
<keyword evidence="2" id="KW-1185">Reference proteome</keyword>
<organism evidence="1 2">
    <name type="scientific">Alteromonas profundi</name>
    <dbReference type="NCBI Taxonomy" id="2696062"/>
    <lineage>
        <taxon>Bacteria</taxon>
        <taxon>Pseudomonadati</taxon>
        <taxon>Pseudomonadota</taxon>
        <taxon>Gammaproteobacteria</taxon>
        <taxon>Alteromonadales</taxon>
        <taxon>Alteromonadaceae</taxon>
        <taxon>Alteromonas/Salinimonas group</taxon>
        <taxon>Alteromonas</taxon>
    </lineage>
</organism>
<dbReference type="Proteomes" id="UP000470213">
    <property type="component" value="Unassembled WGS sequence"/>
</dbReference>
<dbReference type="RefSeq" id="WP_163084547.1">
    <property type="nucleotide sequence ID" value="NZ_JAAAWN010000007.1"/>
</dbReference>
<evidence type="ECO:0000313" key="1">
    <source>
        <dbReference type="EMBL" id="NDV90957.1"/>
    </source>
</evidence>
<accession>A0A7X5LKC3</accession>
<dbReference type="AlphaFoldDB" id="A0A7X5LKC3"/>
<proteinExistence type="predicted"/>
<dbReference type="PANTHER" id="PTHR35175:SF2">
    <property type="entry name" value="DUF1289 DOMAIN-CONTAINING PROTEIN"/>
    <property type="match status" value="1"/>
</dbReference>
<dbReference type="InterPro" id="IPR010710">
    <property type="entry name" value="DUF1289"/>
</dbReference>
<comment type="caution">
    <text evidence="1">The sequence shown here is derived from an EMBL/GenBank/DDBJ whole genome shotgun (WGS) entry which is preliminary data.</text>
</comment>